<protein>
    <submittedName>
        <fullName evidence="1">Uncharacterized protein</fullName>
    </submittedName>
</protein>
<reference evidence="1 2" key="1">
    <citation type="submission" date="2021-08" db="EMBL/GenBank/DDBJ databases">
        <title>FDA dAtabase for Regulatory Grade micrObial Sequences (FDA-ARGOS): Supporting development and validation of Infectious Disease Dx tests.</title>
        <authorList>
            <person name="Sproer C."/>
            <person name="Gronow S."/>
            <person name="Severitt S."/>
            <person name="Schroder I."/>
            <person name="Tallon L."/>
            <person name="Sadzewicz L."/>
            <person name="Zhao X."/>
            <person name="Boylan J."/>
            <person name="Ott S."/>
            <person name="Bowen H."/>
            <person name="Vavikolanu K."/>
            <person name="Hazen T."/>
            <person name="Aluvathingal J."/>
            <person name="Nadendla S."/>
            <person name="Lowell S."/>
            <person name="Myers T."/>
            <person name="Yan Y."/>
            <person name="Sichtig H."/>
        </authorList>
    </citation>
    <scope>NUCLEOTIDE SEQUENCE [LARGE SCALE GENOMIC DNA]</scope>
    <source>
        <strain evidence="1 2">FDAARGOS_1460</strain>
    </source>
</reference>
<name>A0ABS7T1A6_9FIRM</name>
<evidence type="ECO:0000313" key="2">
    <source>
        <dbReference type="Proteomes" id="UP000734271"/>
    </source>
</evidence>
<dbReference type="EMBL" id="JAIPME010000002">
    <property type="protein sequence ID" value="MBZ2387561.1"/>
    <property type="molecule type" value="Genomic_DNA"/>
</dbReference>
<evidence type="ECO:0000313" key="1">
    <source>
        <dbReference type="EMBL" id="MBZ2387561.1"/>
    </source>
</evidence>
<accession>A0ABS7T1A6</accession>
<dbReference type="RefSeq" id="WP_223420493.1">
    <property type="nucleotide sequence ID" value="NZ_JAIPME010000002.1"/>
</dbReference>
<keyword evidence="2" id="KW-1185">Reference proteome</keyword>
<organism evidence="1 2">
    <name type="scientific">Anaerococcus murdochii</name>
    <dbReference type="NCBI Taxonomy" id="411577"/>
    <lineage>
        <taxon>Bacteria</taxon>
        <taxon>Bacillati</taxon>
        <taxon>Bacillota</taxon>
        <taxon>Tissierellia</taxon>
        <taxon>Tissierellales</taxon>
        <taxon>Peptoniphilaceae</taxon>
        <taxon>Anaerococcus</taxon>
    </lineage>
</organism>
<gene>
    <name evidence="1" type="ORF">K8P03_09720</name>
</gene>
<proteinExistence type="predicted"/>
<sequence>MNKFIKEFSEIKGQYVDEIPGQARFGYALSDMDDFFEIEDIIKYDGSYKGSVIRFYDYQTRKVSLLFEQKENVSYGRPIFIDGIFYILQVDFNEGLANIYKYYPGEILEKIIDYKIKDLSTYNLELIGSDLHLISQDSENLEIYYPYRKTIKLAGSESVLLIDDGKVYINRWIEEGWDDEKDSAGEDYSYYDKLIVKDLDSNIIEERIGNLYQRHDGTWWLA</sequence>
<dbReference type="Proteomes" id="UP000734271">
    <property type="component" value="Unassembled WGS sequence"/>
</dbReference>
<comment type="caution">
    <text evidence="1">The sequence shown here is derived from an EMBL/GenBank/DDBJ whole genome shotgun (WGS) entry which is preliminary data.</text>
</comment>